<keyword evidence="3" id="KW-1185">Reference proteome</keyword>
<keyword evidence="1" id="KW-0812">Transmembrane</keyword>
<name>A0A562UWK8_9SPHN</name>
<dbReference type="EMBL" id="VLLK01000001">
    <property type="protein sequence ID" value="TWJ09977.1"/>
    <property type="molecule type" value="Genomic_DNA"/>
</dbReference>
<accession>A0A562UWK8</accession>
<reference evidence="2 3" key="1">
    <citation type="submission" date="2019-07" db="EMBL/GenBank/DDBJ databases">
        <title>Genomic Encyclopedia of Archaeal and Bacterial Type Strains, Phase II (KMG-II): from individual species to whole genera.</title>
        <authorList>
            <person name="Goeker M."/>
        </authorList>
    </citation>
    <scope>NUCLEOTIDE SEQUENCE [LARGE SCALE GENOMIC DNA]</scope>
    <source>
        <strain evidence="2 3">ATCC BAA-2084</strain>
    </source>
</reference>
<sequence length="105" mass="10701">MRMADLKQQLKEDKAIRGAARSIVAAQIAQVRQGLSGQRIGSQLADSLGEPAIDKLDKLGLPAKVIAAAAAGAAGVLAIALAWKPVAALLASDNEATSTEVDNDA</sequence>
<feature type="transmembrane region" description="Helical" evidence="1">
    <location>
        <begin position="65"/>
        <end position="83"/>
    </location>
</feature>
<organism evidence="2 3">
    <name type="scientific">Altererythrobacter ishigakiensis</name>
    <dbReference type="NCBI Taxonomy" id="476157"/>
    <lineage>
        <taxon>Bacteria</taxon>
        <taxon>Pseudomonadati</taxon>
        <taxon>Pseudomonadota</taxon>
        <taxon>Alphaproteobacteria</taxon>
        <taxon>Sphingomonadales</taxon>
        <taxon>Erythrobacteraceae</taxon>
        <taxon>Altererythrobacter</taxon>
    </lineage>
</organism>
<gene>
    <name evidence="2" type="ORF">JN10_1633</name>
</gene>
<dbReference type="AlphaFoldDB" id="A0A562UWK8"/>
<dbReference type="Proteomes" id="UP000320547">
    <property type="component" value="Unassembled WGS sequence"/>
</dbReference>
<protein>
    <submittedName>
        <fullName evidence="2">Uncharacterized protein</fullName>
    </submittedName>
</protein>
<evidence type="ECO:0000313" key="2">
    <source>
        <dbReference type="EMBL" id="TWJ09977.1"/>
    </source>
</evidence>
<keyword evidence="1" id="KW-1133">Transmembrane helix</keyword>
<proteinExistence type="predicted"/>
<comment type="caution">
    <text evidence="2">The sequence shown here is derived from an EMBL/GenBank/DDBJ whole genome shotgun (WGS) entry which is preliminary data.</text>
</comment>
<evidence type="ECO:0000256" key="1">
    <source>
        <dbReference type="SAM" id="Phobius"/>
    </source>
</evidence>
<dbReference type="STRING" id="476157.GCA_001663155_01724"/>
<evidence type="ECO:0000313" key="3">
    <source>
        <dbReference type="Proteomes" id="UP000320547"/>
    </source>
</evidence>
<keyword evidence="1" id="KW-0472">Membrane</keyword>